<name>A0A7I4YSN9_HAECO</name>
<protein>
    <recommendedName>
        <fullName evidence="9">D-lactate dehydrogenase (cytochrome)</fullName>
        <ecNumber evidence="9">1.1.2.4</ecNumber>
    </recommendedName>
</protein>
<dbReference type="GO" id="GO:0008720">
    <property type="term" value="F:D-lactate dehydrogenase (NAD+) activity"/>
    <property type="evidence" value="ECO:0007669"/>
    <property type="project" value="TreeGrafter"/>
</dbReference>
<evidence type="ECO:0000256" key="3">
    <source>
        <dbReference type="ARBA" id="ARBA00008000"/>
    </source>
</evidence>
<evidence type="ECO:0000256" key="1">
    <source>
        <dbReference type="ARBA" id="ARBA00001974"/>
    </source>
</evidence>
<dbReference type="InterPro" id="IPR004113">
    <property type="entry name" value="FAD-bd_oxidored_4_C"/>
</dbReference>
<dbReference type="GO" id="GO:0005739">
    <property type="term" value="C:mitochondrion"/>
    <property type="evidence" value="ECO:0007669"/>
    <property type="project" value="UniProtKB-SubCell"/>
</dbReference>
<dbReference type="GO" id="GO:0071949">
    <property type="term" value="F:FAD binding"/>
    <property type="evidence" value="ECO:0007669"/>
    <property type="project" value="InterPro"/>
</dbReference>
<reference evidence="12" key="1">
    <citation type="submission" date="2020-12" db="UniProtKB">
        <authorList>
            <consortium name="WormBaseParasite"/>
        </authorList>
    </citation>
    <scope>IDENTIFICATION</scope>
    <source>
        <strain evidence="12">MHco3</strain>
    </source>
</reference>
<evidence type="ECO:0000256" key="8">
    <source>
        <dbReference type="ARBA" id="ARBA00023128"/>
    </source>
</evidence>
<dbReference type="OMA" id="GQGFEWA"/>
<feature type="domain" description="FAD-binding PCMH-type" evidence="10">
    <location>
        <begin position="47"/>
        <end position="228"/>
    </location>
</feature>
<accession>A0A7I4YSN9</accession>
<evidence type="ECO:0000256" key="5">
    <source>
        <dbReference type="ARBA" id="ARBA00022827"/>
    </source>
</evidence>
<evidence type="ECO:0000256" key="6">
    <source>
        <dbReference type="ARBA" id="ARBA00022946"/>
    </source>
</evidence>
<evidence type="ECO:0000313" key="11">
    <source>
        <dbReference type="Proteomes" id="UP000025227"/>
    </source>
</evidence>
<dbReference type="EC" id="1.1.2.4" evidence="9"/>
<keyword evidence="11" id="KW-1185">Reference proteome</keyword>
<dbReference type="Gene3D" id="1.10.45.10">
    <property type="entry name" value="Vanillyl-alcohol Oxidase, Chain A, domain 4"/>
    <property type="match status" value="1"/>
</dbReference>
<dbReference type="AlphaFoldDB" id="A0A7I4YSN9"/>
<dbReference type="Pfam" id="PF01565">
    <property type="entry name" value="FAD_binding_4"/>
    <property type="match status" value="1"/>
</dbReference>
<evidence type="ECO:0000256" key="9">
    <source>
        <dbReference type="ARBA" id="ARBA00038897"/>
    </source>
</evidence>
<dbReference type="FunFam" id="3.30.70.2740:FF:000001">
    <property type="entry name" value="D-lactate dehydrogenase mitochondrial"/>
    <property type="match status" value="1"/>
</dbReference>
<evidence type="ECO:0000256" key="7">
    <source>
        <dbReference type="ARBA" id="ARBA00023002"/>
    </source>
</evidence>
<evidence type="ECO:0000259" key="10">
    <source>
        <dbReference type="PROSITE" id="PS51387"/>
    </source>
</evidence>
<dbReference type="InterPro" id="IPR016164">
    <property type="entry name" value="FAD-linked_Oxase-like_C"/>
</dbReference>
<proteinExistence type="inferred from homology"/>
<evidence type="ECO:0000256" key="2">
    <source>
        <dbReference type="ARBA" id="ARBA00004173"/>
    </source>
</evidence>
<dbReference type="Pfam" id="PF02913">
    <property type="entry name" value="FAD-oxidase_C"/>
    <property type="match status" value="1"/>
</dbReference>
<comment type="subcellular location">
    <subcellularLocation>
        <location evidence="2">Mitochondrion</location>
    </subcellularLocation>
</comment>
<keyword evidence="7" id="KW-0560">Oxidoreductase</keyword>
<evidence type="ECO:0000313" key="12">
    <source>
        <dbReference type="WBParaSite" id="HCON_00138377-00001"/>
    </source>
</evidence>
<dbReference type="InterPro" id="IPR016169">
    <property type="entry name" value="FAD-bd_PCMH_sub2"/>
</dbReference>
<dbReference type="Gene3D" id="3.30.465.10">
    <property type="match status" value="1"/>
</dbReference>
<keyword evidence="6" id="KW-0809">Transit peptide</keyword>
<dbReference type="Proteomes" id="UP000025227">
    <property type="component" value="Unplaced"/>
</dbReference>
<dbReference type="PANTHER" id="PTHR11748">
    <property type="entry name" value="D-LACTATE DEHYDROGENASE"/>
    <property type="match status" value="1"/>
</dbReference>
<dbReference type="OrthoDB" id="5332616at2759"/>
<dbReference type="WBParaSite" id="HCON_00138377-00001">
    <property type="protein sequence ID" value="HCON_00138377-00001"/>
    <property type="gene ID" value="HCON_00138377"/>
</dbReference>
<comment type="cofactor">
    <cofactor evidence="1">
        <name>FAD</name>
        <dbReference type="ChEBI" id="CHEBI:57692"/>
    </cofactor>
</comment>
<dbReference type="SUPFAM" id="SSF55103">
    <property type="entry name" value="FAD-linked oxidases, C-terminal domain"/>
    <property type="match status" value="1"/>
</dbReference>
<dbReference type="Gene3D" id="3.30.70.2740">
    <property type="match status" value="1"/>
</dbReference>
<dbReference type="GO" id="GO:1903457">
    <property type="term" value="P:lactate catabolic process"/>
    <property type="evidence" value="ECO:0007669"/>
    <property type="project" value="TreeGrafter"/>
</dbReference>
<keyword evidence="4" id="KW-0285">Flavoprotein</keyword>
<dbReference type="PROSITE" id="PS51387">
    <property type="entry name" value="FAD_PCMH"/>
    <property type="match status" value="1"/>
</dbReference>
<comment type="similarity">
    <text evidence="3">Belongs to the FAD-binding oxidoreductase/transferase type 4 family.</text>
</comment>
<keyword evidence="8" id="KW-0496">Mitochondrion</keyword>
<dbReference type="FunFam" id="1.10.45.10:FF:000001">
    <property type="entry name" value="D-lactate dehydrogenase mitochondrial"/>
    <property type="match status" value="1"/>
</dbReference>
<dbReference type="InterPro" id="IPR006094">
    <property type="entry name" value="Oxid_FAD_bind_N"/>
</dbReference>
<organism evidence="11 12">
    <name type="scientific">Haemonchus contortus</name>
    <name type="common">Barber pole worm</name>
    <dbReference type="NCBI Taxonomy" id="6289"/>
    <lineage>
        <taxon>Eukaryota</taxon>
        <taxon>Metazoa</taxon>
        <taxon>Ecdysozoa</taxon>
        <taxon>Nematoda</taxon>
        <taxon>Chromadorea</taxon>
        <taxon>Rhabditida</taxon>
        <taxon>Rhabditina</taxon>
        <taxon>Rhabditomorpha</taxon>
        <taxon>Strongyloidea</taxon>
        <taxon>Trichostrongylidae</taxon>
        <taxon>Haemonchus</taxon>
    </lineage>
</organism>
<sequence length="472" mass="50624">ATSKAARQLSSLVSSCIPKLEAILGKEAVSTKESIRSQYSKDEGHLLPHLPSVVLMPTSVEQISAVVRICNEQKIPIVPFGTGTGLEGGSVSLMDGVCISALNIEGGICELNEADFDVAVRPSVTRKQLNDHIRNTGLFFPVDPGADASLCGMCATSASGTNAVRYGTMKENVRNLEVVLADGSVLHTRGKGTRTRKSAAGYNLTELFIGSEGTLGIITKAVLRLHPRPQAQAVALCHFPTVADAVNSVVETLQMAVPVARIEFLDDVQVAACNAYSKLSLAEQPTLALEFHGQNESEVAEQAKFVGEVCTNNRSSTFEWAVELEEMEKLWAARHNAYYAALAMRTGAVGFTTDVCVPISKLAETIVQTKQDLEKLSLKGAIVGHVGDGNFHVILPVFEENDEEMKIVRAFSDRLVRRALSANGTCTGEHGIGVGKIPYLVEEFGPIGVQVMKNIKHALDPNGIMNPGKVFV</sequence>
<dbReference type="PANTHER" id="PTHR11748:SF111">
    <property type="entry name" value="D-LACTATE DEHYDROGENASE, MITOCHONDRIAL-RELATED"/>
    <property type="match status" value="1"/>
</dbReference>
<dbReference type="InterPro" id="IPR036318">
    <property type="entry name" value="FAD-bd_PCMH-like_sf"/>
</dbReference>
<keyword evidence="5" id="KW-0274">FAD</keyword>
<dbReference type="SUPFAM" id="SSF56176">
    <property type="entry name" value="FAD-binding/transporter-associated domain-like"/>
    <property type="match status" value="1"/>
</dbReference>
<dbReference type="FunFam" id="3.30.465.10:FF:000016">
    <property type="entry name" value="probable D-lactate dehydrogenase, mitochondrial"/>
    <property type="match status" value="1"/>
</dbReference>
<evidence type="ECO:0000256" key="4">
    <source>
        <dbReference type="ARBA" id="ARBA00022630"/>
    </source>
</evidence>
<dbReference type="InterPro" id="IPR016166">
    <property type="entry name" value="FAD-bd_PCMH"/>
</dbReference>
<dbReference type="InterPro" id="IPR016171">
    <property type="entry name" value="Vanillyl_alc_oxidase_C-sub2"/>
</dbReference>
<dbReference type="GO" id="GO:0004458">
    <property type="term" value="F:D-lactate dehydrogenase (cytochrome) activity"/>
    <property type="evidence" value="ECO:0007669"/>
    <property type="project" value="UniProtKB-EC"/>
</dbReference>